<evidence type="ECO:0000313" key="1">
    <source>
        <dbReference type="EMBL" id="KMZ70631.1"/>
    </source>
</evidence>
<comment type="caution">
    <text evidence="1">The sequence shown here is derived from an EMBL/GenBank/DDBJ whole genome shotgun (WGS) entry which is preliminary data.</text>
</comment>
<dbReference type="Proteomes" id="UP000036987">
    <property type="component" value="Unassembled WGS sequence"/>
</dbReference>
<proteinExistence type="predicted"/>
<gene>
    <name evidence="1" type="ORF">ZOSMA_197G00040</name>
</gene>
<evidence type="ECO:0000313" key="2">
    <source>
        <dbReference type="Proteomes" id="UP000036987"/>
    </source>
</evidence>
<dbReference type="AlphaFoldDB" id="A0A0K9PNU4"/>
<reference evidence="2" key="1">
    <citation type="journal article" date="2016" name="Nature">
        <title>The genome of the seagrass Zostera marina reveals angiosperm adaptation to the sea.</title>
        <authorList>
            <person name="Olsen J.L."/>
            <person name="Rouze P."/>
            <person name="Verhelst B."/>
            <person name="Lin Y.-C."/>
            <person name="Bayer T."/>
            <person name="Collen J."/>
            <person name="Dattolo E."/>
            <person name="De Paoli E."/>
            <person name="Dittami S."/>
            <person name="Maumus F."/>
            <person name="Michel G."/>
            <person name="Kersting A."/>
            <person name="Lauritano C."/>
            <person name="Lohaus R."/>
            <person name="Toepel M."/>
            <person name="Tonon T."/>
            <person name="Vanneste K."/>
            <person name="Amirebrahimi M."/>
            <person name="Brakel J."/>
            <person name="Bostroem C."/>
            <person name="Chovatia M."/>
            <person name="Grimwood J."/>
            <person name="Jenkins J.W."/>
            <person name="Jueterbock A."/>
            <person name="Mraz A."/>
            <person name="Stam W.T."/>
            <person name="Tice H."/>
            <person name="Bornberg-Bauer E."/>
            <person name="Green P.J."/>
            <person name="Pearson G.A."/>
            <person name="Procaccini G."/>
            <person name="Duarte C.M."/>
            <person name="Schmutz J."/>
            <person name="Reusch T.B.H."/>
            <person name="Van de Peer Y."/>
        </authorList>
    </citation>
    <scope>NUCLEOTIDE SEQUENCE [LARGE SCALE GENOMIC DNA]</scope>
    <source>
        <strain evidence="2">cv. Finnish</strain>
    </source>
</reference>
<protein>
    <submittedName>
        <fullName evidence="1">Uncharacterized protein</fullName>
    </submittedName>
</protein>
<name>A0A0K9PNU4_ZOSMR</name>
<dbReference type="STRING" id="29655.A0A0K9PNU4"/>
<keyword evidence="2" id="KW-1185">Reference proteome</keyword>
<dbReference type="OrthoDB" id="2960936at2759"/>
<accession>A0A0K9PNU4</accession>
<organism evidence="1 2">
    <name type="scientific">Zostera marina</name>
    <name type="common">Eelgrass</name>
    <dbReference type="NCBI Taxonomy" id="29655"/>
    <lineage>
        <taxon>Eukaryota</taxon>
        <taxon>Viridiplantae</taxon>
        <taxon>Streptophyta</taxon>
        <taxon>Embryophyta</taxon>
        <taxon>Tracheophyta</taxon>
        <taxon>Spermatophyta</taxon>
        <taxon>Magnoliopsida</taxon>
        <taxon>Liliopsida</taxon>
        <taxon>Zosteraceae</taxon>
        <taxon>Zostera</taxon>
    </lineage>
</organism>
<dbReference type="EMBL" id="LFYR01000721">
    <property type="protein sequence ID" value="KMZ70631.1"/>
    <property type="molecule type" value="Genomic_DNA"/>
</dbReference>
<sequence length="136" mass="15452">MCRTWEVLTCHSTSTKEDGGDLQKQNLPLSSLPNMTVFIVSGDEDGERGGAPVVYIDDVFHRLNSSKFQTGESSSTWAPVLLLVSLVLGLDKVSPRSRTKNTPDQVSLPAIWKRIWRRKDDVRIEVWEVGGRWRRR</sequence>